<organism evidence="1 2">
    <name type="scientific">Pseudomonas fildesensis</name>
    <dbReference type="NCBI Taxonomy" id="1674920"/>
    <lineage>
        <taxon>Bacteria</taxon>
        <taxon>Pseudomonadati</taxon>
        <taxon>Pseudomonadota</taxon>
        <taxon>Gammaproteobacteria</taxon>
        <taxon>Pseudomonadales</taxon>
        <taxon>Pseudomonadaceae</taxon>
        <taxon>Pseudomonas</taxon>
    </lineage>
</organism>
<accession>A0A0J8FYB8</accession>
<evidence type="ECO:0008006" key="3">
    <source>
        <dbReference type="Google" id="ProtNLM"/>
    </source>
</evidence>
<reference evidence="1 2" key="1">
    <citation type="submission" date="2015-06" db="EMBL/GenBank/DDBJ databases">
        <title>Draft genome sequence of an Antarctic Pseudomonas sp. strain KG01 with full potential for biotechnological applications.</title>
        <authorList>
            <person name="Pavlov M.S."/>
            <person name="Lira F."/>
            <person name="Martinez J.L."/>
            <person name="Marshall S.H."/>
        </authorList>
    </citation>
    <scope>NUCLEOTIDE SEQUENCE [LARGE SCALE GENOMIC DNA]</scope>
    <source>
        <strain evidence="1 2">KG01</strain>
    </source>
</reference>
<gene>
    <name evidence="1" type="ORF">ACR52_22770</name>
</gene>
<keyword evidence="2" id="KW-1185">Reference proteome</keyword>
<name>A0A0J8FYB8_9PSED</name>
<dbReference type="Proteomes" id="UP000037551">
    <property type="component" value="Unassembled WGS sequence"/>
</dbReference>
<protein>
    <recommendedName>
        <fullName evidence="3">Transposase</fullName>
    </recommendedName>
</protein>
<proteinExistence type="predicted"/>
<evidence type="ECO:0000313" key="2">
    <source>
        <dbReference type="Proteomes" id="UP000037551"/>
    </source>
</evidence>
<sequence length="103" mass="11745">MTVCKRVHDDAWSVGCAGIIRWIALRLLPAAQSSQPDDHCGKRAANMLRRLDAIHKVMSRFQHASRKIVGHRRLKPASTCKVLHTLDFVSMAYVRRVFFVGEF</sequence>
<dbReference type="EMBL" id="LFMW01000017">
    <property type="protein sequence ID" value="KMT53358.1"/>
    <property type="molecule type" value="Genomic_DNA"/>
</dbReference>
<dbReference type="AlphaFoldDB" id="A0A0J8FYB8"/>
<evidence type="ECO:0000313" key="1">
    <source>
        <dbReference type="EMBL" id="KMT53358.1"/>
    </source>
</evidence>
<comment type="caution">
    <text evidence="1">The sequence shown here is derived from an EMBL/GenBank/DDBJ whole genome shotgun (WGS) entry which is preliminary data.</text>
</comment>
<dbReference type="PATRIC" id="fig|1674920.3.peg.2971"/>